<proteinExistence type="predicted"/>
<dbReference type="PATRIC" id="fig|883078.3.peg.3300"/>
<sequence length="566" mass="62505">MTALDTSLQDGPARAAVSHPKLIIASFEPLDQSSHWLNELVSFKTEGSALEMSVAILGLRSTDADVAASVSAQAVLSPLPALDVTDDNYVTELVAYSDAEHILEPLWARFEAEELTAQDLIYFPRGHPILIRGIGAWLARRPPTLRPSVFFRIIGDELTDLDTGRYRARAALYRLACSDLRTRPGQERLFFLVNSKAKARTVSRVCRRRPFMMQHHFGRTFTDLPDATPTTPAIYVHLNNRSGTLAENLSEIVQRVTRAEPTVRFLVKIPARFANSIARLKRKARSSVEIISHEQSIEDYFTNLTRASLVWLAYDAQPYRALTSGTFTEAASLGKPVVVPQDTWMAEKIAEGYGVGVMFNDSAVRTVADALLSAVRNPDLAAAARAIAPRLGVETGCRRFIESMIALAKTTPDMEPDYQIGGEIDFGNSLDSRCFMRNGWGPTETWGVWTVERSAELALPVQAKAGDRLVLNALAHAFLGKQREPVRVRVFARDEQIAEWVFEAGRLNQPRWLTASLPPQTDESSGDTLKISFEIDAPRSPLSEGMSADPRTLGLGLSRLSLTTAT</sequence>
<evidence type="ECO:0000313" key="1">
    <source>
        <dbReference type="EMBL" id="EKS36773.1"/>
    </source>
</evidence>
<gene>
    <name evidence="1" type="ORF">HMPREF9695_03191</name>
</gene>
<keyword evidence="2" id="KW-1185">Reference proteome</keyword>
<accession>K8PEK9</accession>
<dbReference type="eggNOG" id="COG0438">
    <property type="taxonomic scope" value="Bacteria"/>
</dbReference>
<protein>
    <recommendedName>
        <fullName evidence="3">Glycosyl transferase family 1 domain-containing protein</fullName>
    </recommendedName>
</protein>
<comment type="caution">
    <text evidence="1">The sequence shown here is derived from an EMBL/GenBank/DDBJ whole genome shotgun (WGS) entry which is preliminary data.</text>
</comment>
<organism evidence="1 2">
    <name type="scientific">Afipia broomeae ATCC 49717</name>
    <dbReference type="NCBI Taxonomy" id="883078"/>
    <lineage>
        <taxon>Bacteria</taxon>
        <taxon>Pseudomonadati</taxon>
        <taxon>Pseudomonadota</taxon>
        <taxon>Alphaproteobacteria</taxon>
        <taxon>Hyphomicrobiales</taxon>
        <taxon>Nitrobacteraceae</taxon>
        <taxon>Afipia</taxon>
    </lineage>
</organism>
<reference evidence="1 2" key="1">
    <citation type="submission" date="2012-04" db="EMBL/GenBank/DDBJ databases">
        <title>The Genome Sequence of Afipia broomeae ATCC 49717.</title>
        <authorList>
            <consortium name="The Broad Institute Genome Sequencing Platform"/>
            <person name="Earl A."/>
            <person name="Ward D."/>
            <person name="Feldgarden M."/>
            <person name="Gevers D."/>
            <person name="Huys G."/>
            <person name="Walker B."/>
            <person name="Young S.K."/>
            <person name="Zeng Q."/>
            <person name="Gargeya S."/>
            <person name="Fitzgerald M."/>
            <person name="Haas B."/>
            <person name="Abouelleil A."/>
            <person name="Alvarado L."/>
            <person name="Arachchi H.M."/>
            <person name="Berlin A."/>
            <person name="Chapman S.B."/>
            <person name="Goldberg J."/>
            <person name="Griggs A."/>
            <person name="Gujja S."/>
            <person name="Hansen M."/>
            <person name="Howarth C."/>
            <person name="Imamovic A."/>
            <person name="Larimer J."/>
            <person name="McCowen C."/>
            <person name="Montmayeur A."/>
            <person name="Murphy C."/>
            <person name="Neiman D."/>
            <person name="Pearson M."/>
            <person name="Priest M."/>
            <person name="Roberts A."/>
            <person name="Saif S."/>
            <person name="Shea T."/>
            <person name="Sisk P."/>
            <person name="Sykes S."/>
            <person name="Wortman J."/>
            <person name="Nusbaum C."/>
            <person name="Birren B."/>
        </authorList>
    </citation>
    <scope>NUCLEOTIDE SEQUENCE [LARGE SCALE GENOMIC DNA]</scope>
    <source>
        <strain evidence="1 2">ATCC 49717</strain>
    </source>
</reference>
<dbReference type="Proteomes" id="UP000001096">
    <property type="component" value="Unassembled WGS sequence"/>
</dbReference>
<name>K8PEK9_9BRAD</name>
<evidence type="ECO:0008006" key="3">
    <source>
        <dbReference type="Google" id="ProtNLM"/>
    </source>
</evidence>
<dbReference type="Gene3D" id="3.40.50.2000">
    <property type="entry name" value="Glycogen Phosphorylase B"/>
    <property type="match status" value="1"/>
</dbReference>
<evidence type="ECO:0000313" key="2">
    <source>
        <dbReference type="Proteomes" id="UP000001096"/>
    </source>
</evidence>
<dbReference type="AlphaFoldDB" id="K8PEK9"/>
<dbReference type="RefSeq" id="WP_006021894.1">
    <property type="nucleotide sequence ID" value="NZ_KB375283.1"/>
</dbReference>
<dbReference type="HOGENOM" id="CLU_481158_0_0_5"/>
<dbReference type="EMBL" id="AGWX01000004">
    <property type="protein sequence ID" value="EKS36773.1"/>
    <property type="molecule type" value="Genomic_DNA"/>
</dbReference>
<dbReference type="SUPFAM" id="SSF53756">
    <property type="entry name" value="UDP-Glycosyltransferase/glycogen phosphorylase"/>
    <property type="match status" value="1"/>
</dbReference>